<comment type="caution">
    <text evidence="4">The sequence shown here is derived from an EMBL/GenBank/DDBJ whole genome shotgun (WGS) entry which is preliminary data.</text>
</comment>
<feature type="signal peptide" evidence="2">
    <location>
        <begin position="1"/>
        <end position="20"/>
    </location>
</feature>
<evidence type="ECO:0000313" key="5">
    <source>
        <dbReference type="Proteomes" id="UP001201549"/>
    </source>
</evidence>
<gene>
    <name evidence="4" type="ORF">L9G74_15360</name>
</gene>
<dbReference type="Pfam" id="PF00326">
    <property type="entry name" value="Peptidase_S9"/>
    <property type="match status" value="1"/>
</dbReference>
<evidence type="ECO:0000313" key="4">
    <source>
        <dbReference type="EMBL" id="MCS4557827.1"/>
    </source>
</evidence>
<keyword evidence="2" id="KW-0732">Signal</keyword>
<dbReference type="Gene3D" id="3.40.50.1820">
    <property type="entry name" value="alpha/beta hydrolase"/>
    <property type="match status" value="1"/>
</dbReference>
<name>A0ABT2FNB7_9GAMM</name>
<accession>A0ABT2FNB7</accession>
<dbReference type="PANTHER" id="PTHR42776:SF27">
    <property type="entry name" value="DIPEPTIDYL PEPTIDASE FAMILY MEMBER 6"/>
    <property type="match status" value="1"/>
</dbReference>
<dbReference type="PANTHER" id="PTHR42776">
    <property type="entry name" value="SERINE PEPTIDASE S9 FAMILY MEMBER"/>
    <property type="match status" value="1"/>
</dbReference>
<evidence type="ECO:0000256" key="1">
    <source>
        <dbReference type="ARBA" id="ARBA00022801"/>
    </source>
</evidence>
<proteinExistence type="predicted"/>
<dbReference type="SUPFAM" id="SSF53474">
    <property type="entry name" value="alpha/beta-Hydrolases"/>
    <property type="match status" value="1"/>
</dbReference>
<sequence>MRNTTLFALFLLFSSTCVWAQTPAELFSEGSQYSAMKISPGGDYISVKMKDKDGLQKLAIFSTENMKPKHVVFFAGNAQVGDYAWVNDERVVVTKEYLKGWSDSPLYYGEIMAVNADGSKPTYLVGYQGSVASIGTRIKTHETELRATSSILDPLRNDADNMLIDALPWSGSTRLDYDRRHDVYKVNVYTGARTKLLTTPIALPKYIVDDSGDIRFIGGTDRNNEDHIFMRKGEDWVNLEKLGLAGFSPISLTTDPNVIYATEAENGEPTSVYQVNVTNGEKQLVVNDAKVSPSHFWINQQTKSLFAVEFEPGYPYYAFVNMEDPRTKQLKDLLQSLAGYQVRIVSETRDASKLIIVAFDSFTPGRYYLYDITHNTLKLLADAQANINPNKMAEVKPIKITARDGIELQGFLTLPEGKEAKNLPLIVNPHGGPHGIRDYWQFDSQNQFLASLGYAVLQVNYRGSGGYGEAFERAGYRKWGSDIQHDIIDATKAMIDQGFANKDKICIVGGSFGGYSALMSAELAPDLFQCAVGIAGVYDLKMMFEEGDVQRYDYGNAYLHTVLGDDKALLDAMSPSKHVNQLKAKLMLVHGGNDERAPIDQLEALTDALDDIKYPYQTLIMDDEGHGFYDNKHRAQMYQQMADFLQQSLQ</sequence>
<dbReference type="InterPro" id="IPR029058">
    <property type="entry name" value="AB_hydrolase_fold"/>
</dbReference>
<dbReference type="EMBL" id="JAKOGG010000013">
    <property type="protein sequence ID" value="MCS4557827.1"/>
    <property type="molecule type" value="Genomic_DNA"/>
</dbReference>
<feature type="domain" description="Peptidase S9 prolyl oligopeptidase catalytic" evidence="3">
    <location>
        <begin position="440"/>
        <end position="649"/>
    </location>
</feature>
<evidence type="ECO:0000256" key="2">
    <source>
        <dbReference type="SAM" id="SignalP"/>
    </source>
</evidence>
<keyword evidence="1" id="KW-0378">Hydrolase</keyword>
<organism evidence="4 5">
    <name type="scientific">Shewanella electrica</name>
    <dbReference type="NCBI Taxonomy" id="515560"/>
    <lineage>
        <taxon>Bacteria</taxon>
        <taxon>Pseudomonadati</taxon>
        <taxon>Pseudomonadota</taxon>
        <taxon>Gammaproteobacteria</taxon>
        <taxon>Alteromonadales</taxon>
        <taxon>Shewanellaceae</taxon>
        <taxon>Shewanella</taxon>
    </lineage>
</organism>
<reference evidence="5" key="2">
    <citation type="submission" date="2023-07" db="EMBL/GenBank/DDBJ databases">
        <title>Shewanella mangrovi sp. nov., an acetaldehyde- degrading bacterium isolated from mangrove sediment.</title>
        <authorList>
            <person name="Liu Y."/>
        </authorList>
    </citation>
    <scope>NUCLEOTIDE SEQUENCE [LARGE SCALE GENOMIC DNA]</scope>
    <source>
        <strain evidence="5">C32</strain>
    </source>
</reference>
<dbReference type="SUPFAM" id="SSF82171">
    <property type="entry name" value="DPP6 N-terminal domain-like"/>
    <property type="match status" value="1"/>
</dbReference>
<dbReference type="RefSeq" id="WP_238897303.1">
    <property type="nucleotide sequence ID" value="NZ_JAKOGG010000013.1"/>
</dbReference>
<feature type="chain" id="PRO_5046506676" evidence="2">
    <location>
        <begin position="21"/>
        <end position="650"/>
    </location>
</feature>
<keyword evidence="5" id="KW-1185">Reference proteome</keyword>
<evidence type="ECO:0000259" key="3">
    <source>
        <dbReference type="Pfam" id="PF00326"/>
    </source>
</evidence>
<protein>
    <submittedName>
        <fullName evidence="4">S9 family peptidase</fullName>
    </submittedName>
</protein>
<dbReference type="InterPro" id="IPR001375">
    <property type="entry name" value="Peptidase_S9_cat"/>
</dbReference>
<reference evidence="4 5" key="1">
    <citation type="submission" date="2022-02" db="EMBL/GenBank/DDBJ databases">
        <authorList>
            <person name="Zhuang L."/>
        </authorList>
    </citation>
    <scope>NUCLEOTIDE SEQUENCE [LARGE SCALE GENOMIC DNA]</scope>
    <source>
        <strain evidence="4 5">C32</strain>
    </source>
</reference>
<dbReference type="Proteomes" id="UP001201549">
    <property type="component" value="Unassembled WGS sequence"/>
</dbReference>